<evidence type="ECO:0000256" key="2">
    <source>
        <dbReference type="ARBA" id="ARBA00005594"/>
    </source>
</evidence>
<evidence type="ECO:0000313" key="15">
    <source>
        <dbReference type="EMBL" id="BBE35917.1"/>
    </source>
</evidence>
<dbReference type="HAMAP" id="MF_00041">
    <property type="entry name" value="Cys_tRNA_synth"/>
    <property type="match status" value="1"/>
</dbReference>
<evidence type="ECO:0000313" key="17">
    <source>
        <dbReference type="Proteomes" id="UP000275727"/>
    </source>
</evidence>
<dbReference type="PANTHER" id="PTHR10890:SF3">
    <property type="entry name" value="CYSTEINE--TRNA LIGASE, CYTOPLASMIC"/>
    <property type="match status" value="1"/>
</dbReference>
<organism evidence="15 17">
    <name type="scientific">Sphingosinicella microcystinivorans</name>
    <dbReference type="NCBI Taxonomy" id="335406"/>
    <lineage>
        <taxon>Bacteria</taxon>
        <taxon>Pseudomonadati</taxon>
        <taxon>Pseudomonadota</taxon>
        <taxon>Alphaproteobacteria</taxon>
        <taxon>Sphingomonadales</taxon>
        <taxon>Sphingosinicellaceae</taxon>
        <taxon>Sphingosinicella</taxon>
    </lineage>
</organism>
<evidence type="ECO:0000313" key="18">
    <source>
        <dbReference type="Proteomes" id="UP000276029"/>
    </source>
</evidence>
<keyword evidence="8 13" id="KW-0862">Zinc</keyword>
<evidence type="ECO:0000256" key="9">
    <source>
        <dbReference type="ARBA" id="ARBA00022840"/>
    </source>
</evidence>
<dbReference type="Pfam" id="PF01406">
    <property type="entry name" value="tRNA-synt_1e"/>
    <property type="match status" value="1"/>
</dbReference>
<dbReference type="NCBIfam" id="TIGR00435">
    <property type="entry name" value="cysS"/>
    <property type="match status" value="1"/>
</dbReference>
<evidence type="ECO:0000256" key="6">
    <source>
        <dbReference type="ARBA" id="ARBA00022723"/>
    </source>
</evidence>
<keyword evidence="5 13" id="KW-0436">Ligase</keyword>
<evidence type="ECO:0000256" key="4">
    <source>
        <dbReference type="ARBA" id="ARBA00022490"/>
    </source>
</evidence>
<evidence type="ECO:0000256" key="1">
    <source>
        <dbReference type="ARBA" id="ARBA00004496"/>
    </source>
</evidence>
<dbReference type="GO" id="GO:0005829">
    <property type="term" value="C:cytosol"/>
    <property type="evidence" value="ECO:0007669"/>
    <property type="project" value="TreeGrafter"/>
</dbReference>
<dbReference type="EMBL" id="AP018711">
    <property type="protein sequence ID" value="BBE35917.1"/>
    <property type="molecule type" value="Genomic_DNA"/>
</dbReference>
<reference evidence="15 17" key="1">
    <citation type="submission" date="2018-06" db="EMBL/GenBank/DDBJ databases">
        <title>Complete Genome Sequence of the Microcystin-Degrading Bacterium Sphingosinicella microcystinivorans Strain B-9.</title>
        <authorList>
            <person name="Jin H."/>
            <person name="Nishizawa T."/>
            <person name="Guo Y."/>
            <person name="Nishizawa A."/>
            <person name="Park H."/>
            <person name="Kato H."/>
            <person name="Tsuji K."/>
            <person name="Harada K."/>
        </authorList>
    </citation>
    <scope>NUCLEOTIDE SEQUENCE [LARGE SCALE GENOMIC DNA]</scope>
    <source>
        <strain evidence="15 17">B9</strain>
    </source>
</reference>
<dbReference type="SUPFAM" id="SSF47323">
    <property type="entry name" value="Anticodon-binding domain of a subclass of class I aminoacyl-tRNA synthetases"/>
    <property type="match status" value="1"/>
</dbReference>
<evidence type="ECO:0000259" key="14">
    <source>
        <dbReference type="SMART" id="SM00840"/>
    </source>
</evidence>
<evidence type="ECO:0000313" key="16">
    <source>
        <dbReference type="EMBL" id="RKS88106.1"/>
    </source>
</evidence>
<dbReference type="Gene3D" id="1.20.120.1910">
    <property type="entry name" value="Cysteine-tRNA ligase, C-terminal anti-codon recognition domain"/>
    <property type="match status" value="1"/>
</dbReference>
<feature type="domain" description="Cysteinyl-tRNA synthetase class Ia DALR" evidence="14">
    <location>
        <begin position="343"/>
        <end position="397"/>
    </location>
</feature>
<dbReference type="InterPro" id="IPR024909">
    <property type="entry name" value="Cys-tRNA/MSH_ligase"/>
</dbReference>
<reference evidence="16 18" key="2">
    <citation type="submission" date="2018-10" db="EMBL/GenBank/DDBJ databases">
        <title>Genomic Encyclopedia of Type Strains, Phase IV (KMG-IV): sequencing the most valuable type-strain genomes for metagenomic binning, comparative biology and taxonomic classification.</title>
        <authorList>
            <person name="Goeker M."/>
        </authorList>
    </citation>
    <scope>NUCLEOTIDE SEQUENCE [LARGE SCALE GENOMIC DNA]</scope>
    <source>
        <strain evidence="16 18">DSM 19791</strain>
    </source>
</reference>
<name>A0AAD1D8L8_SPHMI</name>
<dbReference type="RefSeq" id="WP_121052058.1">
    <property type="nucleotide sequence ID" value="NZ_AP018711.1"/>
</dbReference>
<dbReference type="Pfam" id="PF23493">
    <property type="entry name" value="CysS_C"/>
    <property type="match status" value="1"/>
</dbReference>
<dbReference type="InterPro" id="IPR032678">
    <property type="entry name" value="tRNA-synt_1_cat_dom"/>
</dbReference>
<dbReference type="Gene3D" id="3.40.50.620">
    <property type="entry name" value="HUPs"/>
    <property type="match status" value="1"/>
</dbReference>
<keyword evidence="11 13" id="KW-0030">Aminoacyl-tRNA synthetase</keyword>
<comment type="subunit">
    <text evidence="3 13">Monomer.</text>
</comment>
<feature type="binding site" evidence="13">
    <location>
        <position position="273"/>
    </location>
    <ligand>
        <name>ATP</name>
        <dbReference type="ChEBI" id="CHEBI:30616"/>
    </ligand>
</feature>
<evidence type="ECO:0000256" key="10">
    <source>
        <dbReference type="ARBA" id="ARBA00022917"/>
    </source>
</evidence>
<dbReference type="SMART" id="SM00840">
    <property type="entry name" value="DALR_2"/>
    <property type="match status" value="1"/>
</dbReference>
<dbReference type="GO" id="GO:0008270">
    <property type="term" value="F:zinc ion binding"/>
    <property type="evidence" value="ECO:0007669"/>
    <property type="project" value="UniProtKB-UniRule"/>
</dbReference>
<dbReference type="AlphaFoldDB" id="A0AAD1D8L8"/>
<keyword evidence="6 13" id="KW-0479">Metal-binding</keyword>
<dbReference type="EC" id="6.1.1.16" evidence="13"/>
<proteinExistence type="inferred from homology"/>
<evidence type="ECO:0000256" key="12">
    <source>
        <dbReference type="ARBA" id="ARBA00047398"/>
    </source>
</evidence>
<evidence type="ECO:0000256" key="7">
    <source>
        <dbReference type="ARBA" id="ARBA00022741"/>
    </source>
</evidence>
<keyword evidence="4 13" id="KW-0963">Cytoplasm</keyword>
<comment type="cofactor">
    <cofactor evidence="13">
        <name>Zn(2+)</name>
        <dbReference type="ChEBI" id="CHEBI:29105"/>
    </cofactor>
    <text evidence="13">Binds 1 zinc ion per subunit.</text>
</comment>
<feature type="binding site" evidence="13">
    <location>
        <position position="237"/>
    </location>
    <ligand>
        <name>Zn(2+)</name>
        <dbReference type="ChEBI" id="CHEBI:29105"/>
    </ligand>
</feature>
<dbReference type="SUPFAM" id="SSF52374">
    <property type="entry name" value="Nucleotidylyl transferase"/>
    <property type="match status" value="1"/>
</dbReference>
<keyword evidence="7 13" id="KW-0547">Nucleotide-binding</keyword>
<dbReference type="InterPro" id="IPR014729">
    <property type="entry name" value="Rossmann-like_a/b/a_fold"/>
</dbReference>
<dbReference type="KEGG" id="smic:SmB9_35750"/>
<keyword evidence="10 13" id="KW-0648">Protein biosynthesis</keyword>
<dbReference type="FunFam" id="3.40.50.620:FF:000068">
    <property type="entry name" value="Cysteine--tRNA ligase"/>
    <property type="match status" value="1"/>
</dbReference>
<evidence type="ECO:0000256" key="13">
    <source>
        <dbReference type="HAMAP-Rule" id="MF_00041"/>
    </source>
</evidence>
<feature type="binding site" evidence="13">
    <location>
        <position position="241"/>
    </location>
    <ligand>
        <name>Zn(2+)</name>
        <dbReference type="ChEBI" id="CHEBI:29105"/>
    </ligand>
</feature>
<dbReference type="InterPro" id="IPR009080">
    <property type="entry name" value="tRNAsynth_Ia_anticodon-bd"/>
</dbReference>
<dbReference type="GO" id="GO:0004817">
    <property type="term" value="F:cysteine-tRNA ligase activity"/>
    <property type="evidence" value="ECO:0007669"/>
    <property type="project" value="UniProtKB-UniRule"/>
</dbReference>
<evidence type="ECO:0000256" key="11">
    <source>
        <dbReference type="ARBA" id="ARBA00023146"/>
    </source>
</evidence>
<evidence type="ECO:0000256" key="5">
    <source>
        <dbReference type="ARBA" id="ARBA00022598"/>
    </source>
</evidence>
<protein>
    <recommendedName>
        <fullName evidence="13">Cysteine--tRNA ligase</fullName>
        <ecNumber evidence="13">6.1.1.16</ecNumber>
    </recommendedName>
    <alternativeName>
        <fullName evidence="13">Cysteinyl-tRNA synthetase</fullName>
        <shortName evidence="13">CysRS</shortName>
    </alternativeName>
</protein>
<dbReference type="EMBL" id="RBWX01000009">
    <property type="protein sequence ID" value="RKS88106.1"/>
    <property type="molecule type" value="Genomic_DNA"/>
</dbReference>
<dbReference type="GO" id="GO:0005524">
    <property type="term" value="F:ATP binding"/>
    <property type="evidence" value="ECO:0007669"/>
    <property type="project" value="UniProtKB-UniRule"/>
</dbReference>
<dbReference type="Proteomes" id="UP000276029">
    <property type="component" value="Unassembled WGS sequence"/>
</dbReference>
<evidence type="ECO:0000256" key="8">
    <source>
        <dbReference type="ARBA" id="ARBA00022833"/>
    </source>
</evidence>
<feature type="binding site" evidence="13">
    <location>
        <position position="30"/>
    </location>
    <ligand>
        <name>Zn(2+)</name>
        <dbReference type="ChEBI" id="CHEBI:29105"/>
    </ligand>
</feature>
<feature type="short sequence motif" description="'KMSKS' region" evidence="13">
    <location>
        <begin position="270"/>
        <end position="274"/>
    </location>
</feature>
<dbReference type="PANTHER" id="PTHR10890">
    <property type="entry name" value="CYSTEINYL-TRNA SYNTHETASE"/>
    <property type="match status" value="1"/>
</dbReference>
<comment type="subcellular location">
    <subcellularLocation>
        <location evidence="1 13">Cytoplasm</location>
    </subcellularLocation>
</comment>
<dbReference type="InterPro" id="IPR056411">
    <property type="entry name" value="CysS_C"/>
</dbReference>
<dbReference type="InterPro" id="IPR015273">
    <property type="entry name" value="Cys-tRNA-synt_Ia_DALR"/>
</dbReference>
<dbReference type="CDD" id="cd00672">
    <property type="entry name" value="CysRS_core"/>
    <property type="match status" value="1"/>
</dbReference>
<dbReference type="PRINTS" id="PR00983">
    <property type="entry name" value="TRNASYNTHCYS"/>
</dbReference>
<accession>A0AAD1D8L8</accession>
<comment type="similarity">
    <text evidence="2 13">Belongs to the class-I aminoacyl-tRNA synthetase family.</text>
</comment>
<sequence>MTDIRLYNTLTRQKDVFTPDDKNRVTMYVCGPTVYNRAHIGNARPAVVFDVLFRLLRHTYGENAVHYARNFTDIDDKIMAAAQAEGVPIETITKRYEDFYRADMGALGVQRPTYEPRATEHVEQMVAMIAALIEKGAAYAADGHALFDITKDADYGTLSRRPMDEMIAGARVEVAPYKKNPGDFVLWKPSAADQPGWDSPWGRGRPGWHIECSAMIEAHLGTTIDIHGGGLDLQFPHHENECAQSRCAHDGAPLANIWMHNGFLSMDKEKMSKSLGNVVTVGELLEQDHKGETLRLALLMAHYRQPLDWNDRLIAQAKAMLDGFANAIRSSDAPYVDADVPAAVLEALADDLNTPAVLAEMQKVRKDLTTAGSEAEASKAKSELQAIGELLGLGSLMKPIKAQVNSALESYIGHAPTVIIQISQEVVQNLIVARSAAKAAKNWAEADRIRDQLKAEGVILEDRPDGTTVWRRA</sequence>
<dbReference type="Pfam" id="PF09190">
    <property type="entry name" value="DALR_2"/>
    <property type="match status" value="1"/>
</dbReference>
<feature type="binding site" evidence="13">
    <location>
        <position position="212"/>
    </location>
    <ligand>
        <name>Zn(2+)</name>
        <dbReference type="ChEBI" id="CHEBI:29105"/>
    </ligand>
</feature>
<evidence type="ECO:0000256" key="3">
    <source>
        <dbReference type="ARBA" id="ARBA00011245"/>
    </source>
</evidence>
<keyword evidence="9 13" id="KW-0067">ATP-binding</keyword>
<gene>
    <name evidence="13 15" type="primary">cysS</name>
    <name evidence="16" type="ORF">DFR51_2753</name>
    <name evidence="15" type="ORF">SmB9_35750</name>
</gene>
<dbReference type="InterPro" id="IPR015803">
    <property type="entry name" value="Cys-tRNA-ligase"/>
</dbReference>
<dbReference type="Proteomes" id="UP000275727">
    <property type="component" value="Chromosome"/>
</dbReference>
<keyword evidence="18" id="KW-1185">Reference proteome</keyword>
<comment type="catalytic activity">
    <reaction evidence="12 13">
        <text>tRNA(Cys) + L-cysteine + ATP = L-cysteinyl-tRNA(Cys) + AMP + diphosphate</text>
        <dbReference type="Rhea" id="RHEA:17773"/>
        <dbReference type="Rhea" id="RHEA-COMP:9661"/>
        <dbReference type="Rhea" id="RHEA-COMP:9679"/>
        <dbReference type="ChEBI" id="CHEBI:30616"/>
        <dbReference type="ChEBI" id="CHEBI:33019"/>
        <dbReference type="ChEBI" id="CHEBI:35235"/>
        <dbReference type="ChEBI" id="CHEBI:78442"/>
        <dbReference type="ChEBI" id="CHEBI:78517"/>
        <dbReference type="ChEBI" id="CHEBI:456215"/>
        <dbReference type="EC" id="6.1.1.16"/>
    </reaction>
</comment>
<feature type="short sequence motif" description="'HIGH' region" evidence="13">
    <location>
        <begin position="32"/>
        <end position="42"/>
    </location>
</feature>
<dbReference type="GO" id="GO:0006423">
    <property type="term" value="P:cysteinyl-tRNA aminoacylation"/>
    <property type="evidence" value="ECO:0007669"/>
    <property type="project" value="UniProtKB-UniRule"/>
</dbReference>